<sequence>VNGPLSRKAIDWTDDHASGVDAISRDQLDWPCHANPGLCCSEPLQRGNGICNLAHPPAGDDGPPPSLDDNQKTGSYTAGSCGSDSGSIGASSDSGGSSGHNSSTNTSTDNSSTYAFSSLDSDCLAWLRLSVRDVTKPVGAWEEANRPMRALAHIEALPRAQLANWIDVFNTNMLGLRMNFVSSRPFWLPYSSSLISVLTWLAATVAPIALFIRSYEGQDGVASILVNLPRQGRRGEITQSFDIKLLRGWTSLVSLMGCVIRLADDVGETSGTPLSPYSDAGN</sequence>
<evidence type="ECO:0000313" key="2">
    <source>
        <dbReference type="EMBL" id="VEL27371.1"/>
    </source>
</evidence>
<accession>A0A448X3Y3</accession>
<comment type="caution">
    <text evidence="2">The sequence shown here is derived from an EMBL/GenBank/DDBJ whole genome shotgun (WGS) entry which is preliminary data.</text>
</comment>
<evidence type="ECO:0000313" key="3">
    <source>
        <dbReference type="Proteomes" id="UP000784294"/>
    </source>
</evidence>
<proteinExistence type="predicted"/>
<gene>
    <name evidence="2" type="ORF">PXEA_LOCUS20811</name>
</gene>
<name>A0A448X3Y3_9PLAT</name>
<dbReference type="Proteomes" id="UP000784294">
    <property type="component" value="Unassembled WGS sequence"/>
</dbReference>
<feature type="non-terminal residue" evidence="2">
    <location>
        <position position="1"/>
    </location>
</feature>
<dbReference type="AlphaFoldDB" id="A0A448X3Y3"/>
<reference evidence="2" key="1">
    <citation type="submission" date="2018-11" db="EMBL/GenBank/DDBJ databases">
        <authorList>
            <consortium name="Pathogen Informatics"/>
        </authorList>
    </citation>
    <scope>NUCLEOTIDE SEQUENCE</scope>
</reference>
<organism evidence="2 3">
    <name type="scientific">Protopolystoma xenopodis</name>
    <dbReference type="NCBI Taxonomy" id="117903"/>
    <lineage>
        <taxon>Eukaryota</taxon>
        <taxon>Metazoa</taxon>
        <taxon>Spiralia</taxon>
        <taxon>Lophotrochozoa</taxon>
        <taxon>Platyhelminthes</taxon>
        <taxon>Monogenea</taxon>
        <taxon>Polyopisthocotylea</taxon>
        <taxon>Polystomatidea</taxon>
        <taxon>Polystomatidae</taxon>
        <taxon>Protopolystoma</taxon>
    </lineage>
</organism>
<dbReference type="EMBL" id="CAAALY010086822">
    <property type="protein sequence ID" value="VEL27371.1"/>
    <property type="molecule type" value="Genomic_DNA"/>
</dbReference>
<protein>
    <submittedName>
        <fullName evidence="2">Uncharacterized protein</fullName>
    </submittedName>
</protein>
<dbReference type="OrthoDB" id="6288367at2759"/>
<evidence type="ECO:0000256" key="1">
    <source>
        <dbReference type="SAM" id="MobiDB-lite"/>
    </source>
</evidence>
<feature type="compositionally biased region" description="Low complexity" evidence="1">
    <location>
        <begin position="79"/>
        <end position="111"/>
    </location>
</feature>
<keyword evidence="3" id="KW-1185">Reference proteome</keyword>
<feature type="region of interest" description="Disordered" evidence="1">
    <location>
        <begin position="55"/>
        <end position="111"/>
    </location>
</feature>